<dbReference type="PANTHER" id="PTHR30146">
    <property type="entry name" value="LACI-RELATED TRANSCRIPTIONAL REPRESSOR"/>
    <property type="match status" value="1"/>
</dbReference>
<dbReference type="CDD" id="cd01392">
    <property type="entry name" value="HTH_LacI"/>
    <property type="match status" value="1"/>
</dbReference>
<dbReference type="Pfam" id="PF00356">
    <property type="entry name" value="LacI"/>
    <property type="match status" value="1"/>
</dbReference>
<dbReference type="EMBL" id="PGLQ01000001">
    <property type="protein sequence ID" value="PJM79714.1"/>
    <property type="molecule type" value="Genomic_DNA"/>
</dbReference>
<dbReference type="Pfam" id="PF13377">
    <property type="entry name" value="Peripla_BP_3"/>
    <property type="match status" value="1"/>
</dbReference>
<dbReference type="OrthoDB" id="3258243at2"/>
<organism evidence="6 7">
    <name type="scientific">Bifidobacterium scaligerum</name>
    <dbReference type="NCBI Taxonomy" id="2052656"/>
    <lineage>
        <taxon>Bacteria</taxon>
        <taxon>Bacillati</taxon>
        <taxon>Actinomycetota</taxon>
        <taxon>Actinomycetes</taxon>
        <taxon>Bifidobacteriales</taxon>
        <taxon>Bifidobacteriaceae</taxon>
        <taxon>Bifidobacterium</taxon>
    </lineage>
</organism>
<dbReference type="RefSeq" id="WP_100495453.1">
    <property type="nucleotide sequence ID" value="NZ_PGLQ01000001.1"/>
</dbReference>
<name>A0A2M9HSC3_9BIFI</name>
<dbReference type="PANTHER" id="PTHR30146:SF138">
    <property type="entry name" value="TRANSCRIPTIONAL REGULATORY PROTEIN"/>
    <property type="match status" value="1"/>
</dbReference>
<evidence type="ECO:0000313" key="7">
    <source>
        <dbReference type="Proteomes" id="UP000228755"/>
    </source>
</evidence>
<dbReference type="SMART" id="SM00354">
    <property type="entry name" value="HTH_LACI"/>
    <property type="match status" value="1"/>
</dbReference>
<accession>A0A2M9HSC3</accession>
<evidence type="ECO:0000313" key="6">
    <source>
        <dbReference type="EMBL" id="PJM79714.1"/>
    </source>
</evidence>
<gene>
    <name evidence="6" type="ORF">CUU80_00745</name>
</gene>
<dbReference type="PROSITE" id="PS50932">
    <property type="entry name" value="HTH_LACI_2"/>
    <property type="match status" value="1"/>
</dbReference>
<comment type="caution">
    <text evidence="6">The sequence shown here is derived from an EMBL/GenBank/DDBJ whole genome shotgun (WGS) entry which is preliminary data.</text>
</comment>
<dbReference type="SUPFAM" id="SSF53850">
    <property type="entry name" value="Periplasmic binding protein-like II"/>
    <property type="match status" value="1"/>
</dbReference>
<proteinExistence type="predicted"/>
<keyword evidence="3" id="KW-0804">Transcription</keyword>
<dbReference type="Proteomes" id="UP000228755">
    <property type="component" value="Unassembled WGS sequence"/>
</dbReference>
<dbReference type="Gene3D" id="3.40.50.2300">
    <property type="match status" value="2"/>
</dbReference>
<dbReference type="InterPro" id="IPR028082">
    <property type="entry name" value="Peripla_BP_I"/>
</dbReference>
<evidence type="ECO:0000256" key="3">
    <source>
        <dbReference type="ARBA" id="ARBA00023163"/>
    </source>
</evidence>
<feature type="domain" description="HTH lacI-type" evidence="5">
    <location>
        <begin position="20"/>
        <end position="63"/>
    </location>
</feature>
<dbReference type="InterPro" id="IPR046335">
    <property type="entry name" value="LacI/GalR-like_sensor"/>
</dbReference>
<dbReference type="AlphaFoldDB" id="A0A2M9HSC3"/>
<dbReference type="SUPFAM" id="SSF53822">
    <property type="entry name" value="Periplasmic binding protein-like I"/>
    <property type="match status" value="1"/>
</dbReference>
<sequence>MTSSSATESSASSSSRTRAVTLADVAALAGVTAASASRALKHPGRMSLKTELKVRQAALQLGYGLPDPAGNHPPAPTNALPDDRSISSTRRDSFIGVIVSDASNPSFGPLIQALQHMLDRQGLQVIVMDAQSDAEREYALARRCTEIAAGLVLVAPRMAETRIARIAQVRPTVTFDRPVSSASGVETDCQMAINEAMSLLNDMNHRTITYLAGPKEVWLGERQRQWIAAAAARFDMRFENLPTHRYDVEGGREAYQSMRSRLPDAVIGFNDALTMGFAAEARDGGIQVPEDVSLISFGDSPATGCMTPSLTSIAAPAEQAAKRLASTLIGTMRNPQRKPIDHHRIYATLRLRSSLKRKIAPLNRKRINLALNDSPDIIDLTLLSSSTQEALPRIDAFMRRYPTIRITPVEGGSQTETMQRFAASVRDHHNVPDLLNLECQYLPQFAADGVLLDFSNTTIERAWSRDFVPQTWRNAHYASGLYGVPGDLSRMVMFYRRDIFERFGLSIPHTWQEYHQTGLELKRSNPSATMGLLDTSRSQPYWMFFHMNDATPWSVDEKRNIITFRFGDERVQRTAQFIQQCINNGVLRQESWSLARNYSYVPAIGNGEYATIVHANWLGRMIAATYPHDQGNWRIAPAPVFGGLGWRDCQIGGSLIAVSNAIPRVKQAPALAFAHWFQSHPDAVALRTPGSMSAATTFINGVTGGNYVDSYFGQNVYAVVLDQPASPQPDASQRDWRPLPFMTQVDTDFRAIIAPALVSGGASPSKLLQLQENLTSYAREHGFEVRSE</sequence>
<dbReference type="Pfam" id="PF01547">
    <property type="entry name" value="SBP_bac_1"/>
    <property type="match status" value="1"/>
</dbReference>
<dbReference type="Gene3D" id="3.40.190.10">
    <property type="entry name" value="Periplasmic binding protein-like II"/>
    <property type="match status" value="1"/>
</dbReference>
<dbReference type="PROSITE" id="PS00356">
    <property type="entry name" value="HTH_LACI_1"/>
    <property type="match status" value="1"/>
</dbReference>
<dbReference type="GO" id="GO:0000976">
    <property type="term" value="F:transcription cis-regulatory region binding"/>
    <property type="evidence" value="ECO:0007669"/>
    <property type="project" value="TreeGrafter"/>
</dbReference>
<reference evidence="6 7" key="1">
    <citation type="submission" date="2017-11" db="EMBL/GenBank/DDBJ databases">
        <title>Draft genome sequences of strains TRE 1, TRE D, TRE H and TRI 7, isolated from tamarins, belonging to four potential novel Bifidobacterium species.</title>
        <authorList>
            <person name="Mattarelli P."/>
            <person name="Modesto M."/>
            <person name="Bonetti A."/>
            <person name="Puglisi E."/>
            <person name="Morelli L."/>
        </authorList>
    </citation>
    <scope>NUCLEOTIDE SEQUENCE [LARGE SCALE GENOMIC DNA]</scope>
    <source>
        <strain evidence="7">TRED</strain>
    </source>
</reference>
<keyword evidence="7" id="KW-1185">Reference proteome</keyword>
<dbReference type="InterPro" id="IPR006059">
    <property type="entry name" value="SBP"/>
</dbReference>
<evidence type="ECO:0000256" key="4">
    <source>
        <dbReference type="SAM" id="MobiDB-lite"/>
    </source>
</evidence>
<dbReference type="InterPro" id="IPR000843">
    <property type="entry name" value="HTH_LacI"/>
</dbReference>
<evidence type="ECO:0000259" key="5">
    <source>
        <dbReference type="PROSITE" id="PS50932"/>
    </source>
</evidence>
<dbReference type="CDD" id="cd06267">
    <property type="entry name" value="PBP1_LacI_sugar_binding-like"/>
    <property type="match status" value="1"/>
</dbReference>
<evidence type="ECO:0000256" key="1">
    <source>
        <dbReference type="ARBA" id="ARBA00023015"/>
    </source>
</evidence>
<keyword evidence="2" id="KW-0238">DNA-binding</keyword>
<dbReference type="GO" id="GO:0003700">
    <property type="term" value="F:DNA-binding transcription factor activity"/>
    <property type="evidence" value="ECO:0007669"/>
    <property type="project" value="TreeGrafter"/>
</dbReference>
<dbReference type="SUPFAM" id="SSF47413">
    <property type="entry name" value="lambda repressor-like DNA-binding domains"/>
    <property type="match status" value="1"/>
</dbReference>
<keyword evidence="1" id="KW-0805">Transcription regulation</keyword>
<evidence type="ECO:0000256" key="2">
    <source>
        <dbReference type="ARBA" id="ARBA00023125"/>
    </source>
</evidence>
<dbReference type="Gene3D" id="1.10.260.40">
    <property type="entry name" value="lambda repressor-like DNA-binding domains"/>
    <property type="match status" value="1"/>
</dbReference>
<feature type="region of interest" description="Disordered" evidence="4">
    <location>
        <begin position="63"/>
        <end position="84"/>
    </location>
</feature>
<protein>
    <recommendedName>
        <fullName evidence="5">HTH lacI-type domain-containing protein</fullName>
    </recommendedName>
</protein>
<dbReference type="InterPro" id="IPR010982">
    <property type="entry name" value="Lambda_DNA-bd_dom_sf"/>
</dbReference>